<keyword evidence="16" id="KW-1185">Reference proteome</keyword>
<accession>A0A240DZP0</accession>
<dbReference type="InterPro" id="IPR036942">
    <property type="entry name" value="Beta-barrel_TonB_sf"/>
</dbReference>
<evidence type="ECO:0000256" key="6">
    <source>
        <dbReference type="ARBA" id="ARBA00023077"/>
    </source>
</evidence>
<keyword evidence="9 10" id="KW-0998">Cell outer membrane</keyword>
<evidence type="ECO:0000313" key="15">
    <source>
        <dbReference type="EMBL" id="SNX28648.1"/>
    </source>
</evidence>
<evidence type="ECO:0000256" key="2">
    <source>
        <dbReference type="ARBA" id="ARBA00009810"/>
    </source>
</evidence>
<dbReference type="PROSITE" id="PS52016">
    <property type="entry name" value="TONB_DEPENDENT_REC_3"/>
    <property type="match status" value="1"/>
</dbReference>
<keyword evidence="3 10" id="KW-0813">Transport</keyword>
<organism evidence="15 16">
    <name type="scientific">Polynucleobacter meluiroseus</name>
    <dbReference type="NCBI Taxonomy" id="1938814"/>
    <lineage>
        <taxon>Bacteria</taxon>
        <taxon>Pseudomonadati</taxon>
        <taxon>Pseudomonadota</taxon>
        <taxon>Betaproteobacteria</taxon>
        <taxon>Burkholderiales</taxon>
        <taxon>Burkholderiaceae</taxon>
        <taxon>Polynucleobacter</taxon>
    </lineage>
</organism>
<dbReference type="InterPro" id="IPR037066">
    <property type="entry name" value="Plug_dom_sf"/>
</dbReference>
<keyword evidence="7 10" id="KW-0472">Membrane</keyword>
<feature type="domain" description="TonB-dependent receptor-like beta-barrel" evidence="13">
    <location>
        <begin position="239"/>
        <end position="665"/>
    </location>
</feature>
<evidence type="ECO:0000256" key="8">
    <source>
        <dbReference type="ARBA" id="ARBA00023170"/>
    </source>
</evidence>
<evidence type="ECO:0000256" key="12">
    <source>
        <dbReference type="SAM" id="SignalP"/>
    </source>
</evidence>
<dbReference type="GO" id="GO:0009279">
    <property type="term" value="C:cell outer membrane"/>
    <property type="evidence" value="ECO:0007669"/>
    <property type="project" value="UniProtKB-SubCell"/>
</dbReference>
<keyword evidence="5 10" id="KW-0812">Transmembrane</keyword>
<feature type="signal peptide" evidence="12">
    <location>
        <begin position="1"/>
        <end position="26"/>
    </location>
</feature>
<dbReference type="Gene3D" id="2.170.130.10">
    <property type="entry name" value="TonB-dependent receptor, plug domain"/>
    <property type="match status" value="1"/>
</dbReference>
<comment type="similarity">
    <text evidence="2 10 11">Belongs to the TonB-dependent receptor family.</text>
</comment>
<keyword evidence="4 10" id="KW-1134">Transmembrane beta strand</keyword>
<evidence type="ECO:0000256" key="5">
    <source>
        <dbReference type="ARBA" id="ARBA00022692"/>
    </source>
</evidence>
<evidence type="ECO:0000256" key="11">
    <source>
        <dbReference type="RuleBase" id="RU003357"/>
    </source>
</evidence>
<sequence>MKRFRFKQLVVLMGLSLGLGMHVEFALSQSQSSAGLEVTVTGTQEGGQSIMTPSKVLSGSELQDKLGTSLGATLGNELGVSSSGFGPGASRPVIRGLEGARVQILENGLSVNDISGISADHAVASPLQNSRQIEILRGASALMYGSGSSGGLINIVNDRIASTLPGETTGVMDTNYEYANQGKTAALVVDSSTGPIALHADTAISNSNNYRIPGFAEQGGPNANWAITPGYPVNVPYSGKLPFSFNNQNNLGLGASYIGDSGYTGISVERLNHNYGIPSANGGFIQQSQNRYDLQHETREPFAGFSAFNFSISNSNYIHNEFTSEGTPATIWKNNATEMRAVLSHLQWLGWKGNFGLQSSTAQLTATDVPTGQSAIVPQTTTNSNALFWVEEGQFGALKNSVGVRYNPLSQAPNQSSVYASSGGGTTFSNGVTYNAPSLLNRQFNLFSYSAGSLWTFMPGYGTGLSYTVSQRAPNAPELYAYGPHDATGTFIIGNPNLQKEISHNLEYTIQKTSGDIQGKMNVYANKFTNYIYGYYTGVLDTSNLYPVATTQQANASIKGVEGELTHHWRQPGIGGRLFGDVSRGSFDSGGNLPLQPAPRVGAEVAYEKNQWRTNATFIHAYSQNRLASFEIGPTPSYNLLNAGISYSKKVGKVNWTTYLRLTNLLNQEIRYATTPETIRLYAPQMGRSAMIGLKGAF</sequence>
<dbReference type="PANTHER" id="PTHR30069:SF40">
    <property type="entry name" value="TONB-DEPENDENT RECEPTOR NMB0964-RELATED"/>
    <property type="match status" value="1"/>
</dbReference>
<dbReference type="EMBL" id="OANS01000002">
    <property type="protein sequence ID" value="SNX28648.1"/>
    <property type="molecule type" value="Genomic_DNA"/>
</dbReference>
<feature type="chain" id="PRO_5012218726" evidence="12">
    <location>
        <begin position="27"/>
        <end position="698"/>
    </location>
</feature>
<dbReference type="SUPFAM" id="SSF56935">
    <property type="entry name" value="Porins"/>
    <property type="match status" value="1"/>
</dbReference>
<evidence type="ECO:0000256" key="7">
    <source>
        <dbReference type="ARBA" id="ARBA00023136"/>
    </source>
</evidence>
<dbReference type="InterPro" id="IPR000531">
    <property type="entry name" value="Beta-barrel_TonB"/>
</dbReference>
<gene>
    <name evidence="15" type="ORF">SAMN06295945_0987</name>
</gene>
<evidence type="ECO:0000259" key="14">
    <source>
        <dbReference type="Pfam" id="PF07715"/>
    </source>
</evidence>
<evidence type="ECO:0000256" key="10">
    <source>
        <dbReference type="PROSITE-ProRule" id="PRU01360"/>
    </source>
</evidence>
<dbReference type="PANTHER" id="PTHR30069">
    <property type="entry name" value="TONB-DEPENDENT OUTER MEMBRANE RECEPTOR"/>
    <property type="match status" value="1"/>
</dbReference>
<dbReference type="Gene3D" id="2.40.170.20">
    <property type="entry name" value="TonB-dependent receptor, beta-barrel domain"/>
    <property type="match status" value="1"/>
</dbReference>
<comment type="subcellular location">
    <subcellularLocation>
        <location evidence="1 10">Cell outer membrane</location>
        <topology evidence="1 10">Multi-pass membrane protein</topology>
    </subcellularLocation>
</comment>
<keyword evidence="8" id="KW-0675">Receptor</keyword>
<evidence type="ECO:0000313" key="16">
    <source>
        <dbReference type="Proteomes" id="UP000218069"/>
    </source>
</evidence>
<feature type="domain" description="TonB-dependent receptor plug" evidence="14">
    <location>
        <begin position="51"/>
        <end position="151"/>
    </location>
</feature>
<name>A0A240DZP0_9BURK</name>
<keyword evidence="12" id="KW-0732">Signal</keyword>
<evidence type="ECO:0000256" key="4">
    <source>
        <dbReference type="ARBA" id="ARBA00022452"/>
    </source>
</evidence>
<evidence type="ECO:0000256" key="3">
    <source>
        <dbReference type="ARBA" id="ARBA00022448"/>
    </source>
</evidence>
<dbReference type="Pfam" id="PF07715">
    <property type="entry name" value="Plug"/>
    <property type="match status" value="1"/>
</dbReference>
<dbReference type="RefSeq" id="WP_243391917.1">
    <property type="nucleotide sequence ID" value="NZ_OANS01000002.1"/>
</dbReference>
<dbReference type="Proteomes" id="UP000218069">
    <property type="component" value="Unassembled WGS sequence"/>
</dbReference>
<evidence type="ECO:0000256" key="9">
    <source>
        <dbReference type="ARBA" id="ARBA00023237"/>
    </source>
</evidence>
<dbReference type="GO" id="GO:0015344">
    <property type="term" value="F:siderophore uptake transmembrane transporter activity"/>
    <property type="evidence" value="ECO:0007669"/>
    <property type="project" value="TreeGrafter"/>
</dbReference>
<proteinExistence type="inferred from homology"/>
<dbReference type="GO" id="GO:0044718">
    <property type="term" value="P:siderophore transmembrane transport"/>
    <property type="evidence" value="ECO:0007669"/>
    <property type="project" value="TreeGrafter"/>
</dbReference>
<dbReference type="AlphaFoldDB" id="A0A240DZP0"/>
<protein>
    <submittedName>
        <fullName evidence="15">Iron complex outermembrane recepter protein</fullName>
    </submittedName>
</protein>
<dbReference type="InterPro" id="IPR039426">
    <property type="entry name" value="TonB-dep_rcpt-like"/>
</dbReference>
<dbReference type="Pfam" id="PF00593">
    <property type="entry name" value="TonB_dep_Rec_b-barrel"/>
    <property type="match status" value="1"/>
</dbReference>
<evidence type="ECO:0000256" key="1">
    <source>
        <dbReference type="ARBA" id="ARBA00004571"/>
    </source>
</evidence>
<evidence type="ECO:0000259" key="13">
    <source>
        <dbReference type="Pfam" id="PF00593"/>
    </source>
</evidence>
<dbReference type="InterPro" id="IPR012910">
    <property type="entry name" value="Plug_dom"/>
</dbReference>
<keyword evidence="6 11" id="KW-0798">TonB box</keyword>
<reference evidence="16" key="1">
    <citation type="submission" date="2017-08" db="EMBL/GenBank/DDBJ databases">
        <authorList>
            <person name="Varghese N."/>
            <person name="Submissions S."/>
        </authorList>
    </citation>
    <scope>NUCLEOTIDE SEQUENCE [LARGE SCALE GENOMIC DNA]</scope>
    <source>
        <strain evidence="16">AP-Melu-1000-B4</strain>
    </source>
</reference>